<dbReference type="AlphaFoldDB" id="A0A0A9HP54"/>
<reference evidence="1" key="2">
    <citation type="journal article" date="2015" name="Data Brief">
        <title>Shoot transcriptome of the giant reed, Arundo donax.</title>
        <authorList>
            <person name="Barrero R.A."/>
            <person name="Guerrero F.D."/>
            <person name="Moolhuijzen P."/>
            <person name="Goolsby J.A."/>
            <person name="Tidwell J."/>
            <person name="Bellgard S.E."/>
            <person name="Bellgard M.I."/>
        </authorList>
    </citation>
    <scope>NUCLEOTIDE SEQUENCE</scope>
    <source>
        <tissue evidence="1">Shoot tissue taken approximately 20 cm above the soil surface</tissue>
    </source>
</reference>
<evidence type="ECO:0000313" key="1">
    <source>
        <dbReference type="EMBL" id="JAE38517.1"/>
    </source>
</evidence>
<protein>
    <submittedName>
        <fullName evidence="1">Uncharacterized protein</fullName>
    </submittedName>
</protein>
<sequence length="60" mass="6707">MRQQEWRAHRHRRTVLRNGMLLLARGAGGCSHVRAEVPCSCTSAWSGLDLVRMWSSPSSG</sequence>
<reference evidence="1" key="1">
    <citation type="submission" date="2014-09" db="EMBL/GenBank/DDBJ databases">
        <authorList>
            <person name="Magalhaes I.L.F."/>
            <person name="Oliveira U."/>
            <person name="Santos F.R."/>
            <person name="Vidigal T.H.D.A."/>
            <person name="Brescovit A.D."/>
            <person name="Santos A.J."/>
        </authorList>
    </citation>
    <scope>NUCLEOTIDE SEQUENCE</scope>
    <source>
        <tissue evidence="1">Shoot tissue taken approximately 20 cm above the soil surface</tissue>
    </source>
</reference>
<proteinExistence type="predicted"/>
<name>A0A0A9HP54_ARUDO</name>
<organism evidence="1">
    <name type="scientific">Arundo donax</name>
    <name type="common">Giant reed</name>
    <name type="synonym">Donax arundinaceus</name>
    <dbReference type="NCBI Taxonomy" id="35708"/>
    <lineage>
        <taxon>Eukaryota</taxon>
        <taxon>Viridiplantae</taxon>
        <taxon>Streptophyta</taxon>
        <taxon>Embryophyta</taxon>
        <taxon>Tracheophyta</taxon>
        <taxon>Spermatophyta</taxon>
        <taxon>Magnoliopsida</taxon>
        <taxon>Liliopsida</taxon>
        <taxon>Poales</taxon>
        <taxon>Poaceae</taxon>
        <taxon>PACMAD clade</taxon>
        <taxon>Arundinoideae</taxon>
        <taxon>Arundineae</taxon>
        <taxon>Arundo</taxon>
    </lineage>
</organism>
<dbReference type="EMBL" id="GBRH01159379">
    <property type="protein sequence ID" value="JAE38517.1"/>
    <property type="molecule type" value="Transcribed_RNA"/>
</dbReference>
<accession>A0A0A9HP54</accession>